<dbReference type="InterPro" id="IPR036259">
    <property type="entry name" value="MFS_trans_sf"/>
</dbReference>
<evidence type="ECO:0000256" key="3">
    <source>
        <dbReference type="ARBA" id="ARBA00022475"/>
    </source>
</evidence>
<evidence type="ECO:0000256" key="2">
    <source>
        <dbReference type="ARBA" id="ARBA00022448"/>
    </source>
</evidence>
<evidence type="ECO:0000313" key="10">
    <source>
        <dbReference type="Proteomes" id="UP001595824"/>
    </source>
</evidence>
<feature type="transmembrane region" description="Helical" evidence="7">
    <location>
        <begin position="396"/>
        <end position="415"/>
    </location>
</feature>
<evidence type="ECO:0000256" key="4">
    <source>
        <dbReference type="ARBA" id="ARBA00022692"/>
    </source>
</evidence>
<protein>
    <submittedName>
        <fullName evidence="9">MFS transporter</fullName>
    </submittedName>
</protein>
<keyword evidence="2" id="KW-0813">Transport</keyword>
<evidence type="ECO:0000259" key="8">
    <source>
        <dbReference type="PROSITE" id="PS50850"/>
    </source>
</evidence>
<feature type="transmembrane region" description="Helical" evidence="7">
    <location>
        <begin position="328"/>
        <end position="347"/>
    </location>
</feature>
<dbReference type="SUPFAM" id="SSF103473">
    <property type="entry name" value="MFS general substrate transporter"/>
    <property type="match status" value="1"/>
</dbReference>
<feature type="domain" description="Major facilitator superfamily (MFS) profile" evidence="8">
    <location>
        <begin position="219"/>
        <end position="434"/>
    </location>
</feature>
<evidence type="ECO:0000256" key="5">
    <source>
        <dbReference type="ARBA" id="ARBA00022989"/>
    </source>
</evidence>
<keyword evidence="4 7" id="KW-0812">Transmembrane</keyword>
<feature type="transmembrane region" description="Helical" evidence="7">
    <location>
        <begin position="303"/>
        <end position="322"/>
    </location>
</feature>
<dbReference type="PANTHER" id="PTHR23513">
    <property type="entry name" value="INTEGRAL MEMBRANE EFFLUX PROTEIN-RELATED"/>
    <property type="match status" value="1"/>
</dbReference>
<evidence type="ECO:0000256" key="1">
    <source>
        <dbReference type="ARBA" id="ARBA00004651"/>
    </source>
</evidence>
<dbReference type="CDD" id="cd06173">
    <property type="entry name" value="MFS_MefA_like"/>
    <property type="match status" value="1"/>
</dbReference>
<feature type="transmembrane region" description="Helical" evidence="7">
    <location>
        <begin position="272"/>
        <end position="291"/>
    </location>
</feature>
<proteinExistence type="predicted"/>
<name>A0ABV8TK93_9ACTN</name>
<feature type="transmembrane region" description="Helical" evidence="7">
    <location>
        <begin position="367"/>
        <end position="390"/>
    </location>
</feature>
<dbReference type="Pfam" id="PF05977">
    <property type="entry name" value="MFS_3"/>
    <property type="match status" value="1"/>
</dbReference>
<dbReference type="RefSeq" id="WP_381742267.1">
    <property type="nucleotide sequence ID" value="NZ_JBHSDP010000024.1"/>
</dbReference>
<accession>A0ABV8TK93</accession>
<dbReference type="PANTHER" id="PTHR23513:SF6">
    <property type="entry name" value="MAJOR FACILITATOR SUPERFAMILY ASSOCIATED DOMAIN-CONTAINING PROTEIN"/>
    <property type="match status" value="1"/>
</dbReference>
<dbReference type="EMBL" id="JBHSDP010000024">
    <property type="protein sequence ID" value="MFC4331105.1"/>
    <property type="molecule type" value="Genomic_DNA"/>
</dbReference>
<organism evidence="9 10">
    <name type="scientific">Streptomyces andamanensis</name>
    <dbReference type="NCBI Taxonomy" id="1565035"/>
    <lineage>
        <taxon>Bacteria</taxon>
        <taxon>Bacillati</taxon>
        <taxon>Actinomycetota</taxon>
        <taxon>Actinomycetes</taxon>
        <taxon>Kitasatosporales</taxon>
        <taxon>Streptomycetaceae</taxon>
        <taxon>Streptomyces</taxon>
    </lineage>
</organism>
<evidence type="ECO:0000256" key="6">
    <source>
        <dbReference type="ARBA" id="ARBA00023136"/>
    </source>
</evidence>
<keyword evidence="10" id="KW-1185">Reference proteome</keyword>
<gene>
    <name evidence="9" type="ORF">ACFPC0_25670</name>
</gene>
<keyword evidence="3" id="KW-1003">Cell membrane</keyword>
<dbReference type="Proteomes" id="UP001595824">
    <property type="component" value="Unassembled WGS sequence"/>
</dbReference>
<evidence type="ECO:0000313" key="9">
    <source>
        <dbReference type="EMBL" id="MFC4331105.1"/>
    </source>
</evidence>
<dbReference type="InterPro" id="IPR020846">
    <property type="entry name" value="MFS_dom"/>
</dbReference>
<dbReference type="Gene3D" id="1.20.1250.20">
    <property type="entry name" value="MFS general substrate transporter like domains"/>
    <property type="match status" value="1"/>
</dbReference>
<dbReference type="InterPro" id="IPR010290">
    <property type="entry name" value="TM_effector"/>
</dbReference>
<reference evidence="10" key="1">
    <citation type="journal article" date="2019" name="Int. J. Syst. Evol. Microbiol.">
        <title>The Global Catalogue of Microorganisms (GCM) 10K type strain sequencing project: providing services to taxonomists for standard genome sequencing and annotation.</title>
        <authorList>
            <consortium name="The Broad Institute Genomics Platform"/>
            <consortium name="The Broad Institute Genome Sequencing Center for Infectious Disease"/>
            <person name="Wu L."/>
            <person name="Ma J."/>
        </authorList>
    </citation>
    <scope>NUCLEOTIDE SEQUENCE [LARGE SCALE GENOMIC DNA]</scope>
    <source>
        <strain evidence="10">PCU 347</strain>
    </source>
</reference>
<feature type="transmembrane region" description="Helical" evidence="7">
    <location>
        <begin position="247"/>
        <end position="266"/>
    </location>
</feature>
<comment type="caution">
    <text evidence="9">The sequence shown here is derived from an EMBL/GenBank/DDBJ whole genome shotgun (WGS) entry which is preliminary data.</text>
</comment>
<keyword evidence="5 7" id="KW-1133">Transmembrane helix</keyword>
<sequence>MTEVAEEARDSGAGSAGPGLWRQRDFLLLWSGQTVSETGSAVTQVALPLLAVVALRASTFEVGLLTAATTLAFAVIALPAGALVDGAAKRTVMLVCNVLRLVIIGTVPLAAAFGVLTMAQLYVVAVAAGVCSVFFDVAYQSYVPSLVPAARLMDANGKLGTTQAFAQLGGPGLGGGLVGLVGAAGAMTADALSYAVSAASLLGIRTREEPPPARPADETLRRRITEGLKFVLGHGILRKVVACTGTANLFSGMSTALAMVFLVRVLHVRPALTGLVLAGAAVGGVAGGVFAGRLAERIGSARIIWVSMLVFSAPQVIAAAAWRGWGVVLFAAGWAVTGFSAMVYNIAQLSYRQSVTPPELMGRMNAAVRWVVWGTLPVGGVLGGLLGTLIGVRPALWVAFAGSWAAGWFVFFSPLRRLRDVPPPEPVSTPAATS</sequence>
<evidence type="ECO:0000256" key="7">
    <source>
        <dbReference type="SAM" id="Phobius"/>
    </source>
</evidence>
<feature type="transmembrane region" description="Helical" evidence="7">
    <location>
        <begin position="119"/>
        <end position="139"/>
    </location>
</feature>
<feature type="transmembrane region" description="Helical" evidence="7">
    <location>
        <begin position="62"/>
        <end position="84"/>
    </location>
</feature>
<feature type="transmembrane region" description="Helical" evidence="7">
    <location>
        <begin position="91"/>
        <end position="113"/>
    </location>
</feature>
<comment type="subcellular location">
    <subcellularLocation>
        <location evidence="1">Cell membrane</location>
        <topology evidence="1">Multi-pass membrane protein</topology>
    </subcellularLocation>
</comment>
<dbReference type="PROSITE" id="PS50850">
    <property type="entry name" value="MFS"/>
    <property type="match status" value="1"/>
</dbReference>
<keyword evidence="6 7" id="KW-0472">Membrane</keyword>